<dbReference type="NCBIfam" id="NF009555">
    <property type="entry name" value="PRK13004.1"/>
    <property type="match status" value="1"/>
</dbReference>
<dbReference type="Gene3D" id="3.40.630.10">
    <property type="entry name" value="Zn peptidases"/>
    <property type="match status" value="2"/>
</dbReference>
<dbReference type="PROSITE" id="PS00758">
    <property type="entry name" value="ARGE_DAPE_CPG2_1"/>
    <property type="match status" value="1"/>
</dbReference>
<keyword evidence="2" id="KW-0479">Metal-binding</keyword>
<dbReference type="Pfam" id="PF07687">
    <property type="entry name" value="M20_dimer"/>
    <property type="match status" value="1"/>
</dbReference>
<evidence type="ECO:0000313" key="6">
    <source>
        <dbReference type="EMBL" id="SVA21968.1"/>
    </source>
</evidence>
<dbReference type="GO" id="GO:0016787">
    <property type="term" value="F:hydrolase activity"/>
    <property type="evidence" value="ECO:0007669"/>
    <property type="project" value="UniProtKB-KW"/>
</dbReference>
<evidence type="ECO:0000259" key="5">
    <source>
        <dbReference type="Pfam" id="PF07687"/>
    </source>
</evidence>
<dbReference type="InterPro" id="IPR036264">
    <property type="entry name" value="Bact_exopeptidase_dim_dom"/>
</dbReference>
<dbReference type="PANTHER" id="PTHR43808">
    <property type="entry name" value="ACETYLORNITHINE DEACETYLASE"/>
    <property type="match status" value="1"/>
</dbReference>
<evidence type="ECO:0000256" key="3">
    <source>
        <dbReference type="ARBA" id="ARBA00022801"/>
    </source>
</evidence>
<sequence length="387" mass="42261">MTSAQEQALIEFTRELVRIPSVLGDEQAMAARVREEMERLVFDQITVDEAGNVVGIVEGRHDGPTLLFDAHMDTVDVLPRDGWTYDPFGGDLQDDRIYGRGSSDMKGALAAMIHGVAGMDRESTKGRAIISGSVGEELIEGAALRHVMQSVRPDYVVIGESSELQLVRAGRGRAELVIETHGRPSHASTPDRGLNAVHIMRDVIAEIEALVMPTHPFVGCGVMCLTDLISIPYPAHSVVPSGCRATYERRLLPGETKESLFSEIQEAVNRAAATDTTVRLATTNYESYTGMRWEEPKWYPPWEIDESHTLVEQALAGLRRTQLDPSMRSYQFCTNAAYSAGAAGIPTIGFGPSSEHHAHVCDEHLEVSQLLGAATGYRAIADAMLAF</sequence>
<dbReference type="InterPro" id="IPR002933">
    <property type="entry name" value="Peptidase_M20"/>
</dbReference>
<dbReference type="AlphaFoldDB" id="A0A381U2Z4"/>
<dbReference type="EMBL" id="UINC01005540">
    <property type="protein sequence ID" value="SVA21968.1"/>
    <property type="molecule type" value="Genomic_DNA"/>
</dbReference>
<reference evidence="6" key="1">
    <citation type="submission" date="2018-05" db="EMBL/GenBank/DDBJ databases">
        <authorList>
            <person name="Lanie J.A."/>
            <person name="Ng W.-L."/>
            <person name="Kazmierczak K.M."/>
            <person name="Andrzejewski T.M."/>
            <person name="Davidsen T.M."/>
            <person name="Wayne K.J."/>
            <person name="Tettelin H."/>
            <person name="Glass J.I."/>
            <person name="Rusch D."/>
            <person name="Podicherti R."/>
            <person name="Tsui H.-C.T."/>
            <person name="Winkler M.E."/>
        </authorList>
    </citation>
    <scope>NUCLEOTIDE SEQUENCE</scope>
</reference>
<dbReference type="InterPro" id="IPR050072">
    <property type="entry name" value="Peptidase_M20A"/>
</dbReference>
<evidence type="ECO:0000256" key="4">
    <source>
        <dbReference type="ARBA" id="ARBA00022833"/>
    </source>
</evidence>
<organism evidence="6">
    <name type="scientific">marine metagenome</name>
    <dbReference type="NCBI Taxonomy" id="408172"/>
    <lineage>
        <taxon>unclassified sequences</taxon>
        <taxon>metagenomes</taxon>
        <taxon>ecological metagenomes</taxon>
    </lineage>
</organism>
<keyword evidence="3" id="KW-0378">Hydrolase</keyword>
<dbReference type="InterPro" id="IPR001261">
    <property type="entry name" value="ArgE/DapE_CS"/>
</dbReference>
<accession>A0A381U2Z4</accession>
<evidence type="ECO:0000256" key="2">
    <source>
        <dbReference type="ARBA" id="ARBA00022723"/>
    </source>
</evidence>
<proteinExistence type="predicted"/>
<comment type="cofactor">
    <cofactor evidence="1">
        <name>Zn(2+)</name>
        <dbReference type="ChEBI" id="CHEBI:29105"/>
    </cofactor>
</comment>
<name>A0A381U2Z4_9ZZZZ</name>
<dbReference type="InterPro" id="IPR011650">
    <property type="entry name" value="Peptidase_M20_dimer"/>
</dbReference>
<keyword evidence="4" id="KW-0862">Zinc</keyword>
<dbReference type="SUPFAM" id="SSF55031">
    <property type="entry name" value="Bacterial exopeptidase dimerisation domain"/>
    <property type="match status" value="1"/>
</dbReference>
<evidence type="ECO:0000256" key="1">
    <source>
        <dbReference type="ARBA" id="ARBA00001947"/>
    </source>
</evidence>
<dbReference type="GO" id="GO:0046872">
    <property type="term" value="F:metal ion binding"/>
    <property type="evidence" value="ECO:0007669"/>
    <property type="project" value="UniProtKB-KW"/>
</dbReference>
<dbReference type="Pfam" id="PF01546">
    <property type="entry name" value="Peptidase_M20"/>
    <property type="match status" value="1"/>
</dbReference>
<dbReference type="SUPFAM" id="SSF53187">
    <property type="entry name" value="Zn-dependent exopeptidases"/>
    <property type="match status" value="1"/>
</dbReference>
<feature type="domain" description="Peptidase M20 dimerisation" evidence="5">
    <location>
        <begin position="171"/>
        <end position="274"/>
    </location>
</feature>
<protein>
    <recommendedName>
        <fullName evidence="5">Peptidase M20 dimerisation domain-containing protein</fullName>
    </recommendedName>
</protein>
<gene>
    <name evidence="6" type="ORF">METZ01_LOCUS74822</name>
</gene>